<reference evidence="5 6" key="1">
    <citation type="submission" date="2019-06" db="EMBL/GenBank/DDBJ databases">
        <title>Whole genome shotgun sequence of Streptomyces cacaoi subsp. cacaoi NBRC 12748.</title>
        <authorList>
            <person name="Hosoyama A."/>
            <person name="Uohara A."/>
            <person name="Ohji S."/>
            <person name="Ichikawa N."/>
        </authorList>
    </citation>
    <scope>NUCLEOTIDE SEQUENCE [LARGE SCALE GENOMIC DNA]</scope>
    <source>
        <strain evidence="5 6">NBRC 12748</strain>
    </source>
</reference>
<dbReference type="RefSeq" id="WP_158102334.1">
    <property type="nucleotide sequence ID" value="NZ_BJMM01000071.1"/>
</dbReference>
<dbReference type="PROSITE" id="PS00012">
    <property type="entry name" value="PHOSPHOPANTETHEINE"/>
    <property type="match status" value="1"/>
</dbReference>
<dbReference type="AlphaFoldDB" id="A0A4Y3R8H1"/>
<dbReference type="GO" id="GO:0031177">
    <property type="term" value="F:phosphopantetheine binding"/>
    <property type="evidence" value="ECO:0007669"/>
    <property type="project" value="InterPro"/>
</dbReference>
<dbReference type="Pfam" id="PF00550">
    <property type="entry name" value="PP-binding"/>
    <property type="match status" value="1"/>
</dbReference>
<dbReference type="EMBL" id="BJMM01000071">
    <property type="protein sequence ID" value="GEB53932.1"/>
    <property type="molecule type" value="Genomic_DNA"/>
</dbReference>
<dbReference type="InterPro" id="IPR006162">
    <property type="entry name" value="Ppantetheine_attach_site"/>
</dbReference>
<feature type="compositionally biased region" description="Low complexity" evidence="3">
    <location>
        <begin position="80"/>
        <end position="92"/>
    </location>
</feature>
<evidence type="ECO:0000256" key="1">
    <source>
        <dbReference type="ARBA" id="ARBA00022450"/>
    </source>
</evidence>
<evidence type="ECO:0000256" key="3">
    <source>
        <dbReference type="SAM" id="MobiDB-lite"/>
    </source>
</evidence>
<protein>
    <recommendedName>
        <fullName evidence="4">Carrier domain-containing protein</fullName>
    </recommendedName>
</protein>
<dbReference type="InterPro" id="IPR020806">
    <property type="entry name" value="PKS_PP-bd"/>
</dbReference>
<dbReference type="GO" id="GO:0017000">
    <property type="term" value="P:antibiotic biosynthetic process"/>
    <property type="evidence" value="ECO:0007669"/>
    <property type="project" value="UniProtKB-ARBA"/>
</dbReference>
<accession>A0A4Y3R8H1</accession>
<keyword evidence="1" id="KW-0596">Phosphopantetheine</keyword>
<feature type="domain" description="Carrier" evidence="4">
    <location>
        <begin position="1"/>
        <end position="73"/>
    </location>
</feature>
<dbReference type="InterPro" id="IPR036736">
    <property type="entry name" value="ACP-like_sf"/>
</dbReference>
<dbReference type="SUPFAM" id="SSF47336">
    <property type="entry name" value="ACP-like"/>
    <property type="match status" value="1"/>
</dbReference>
<evidence type="ECO:0000259" key="4">
    <source>
        <dbReference type="PROSITE" id="PS50075"/>
    </source>
</evidence>
<proteinExistence type="predicted"/>
<evidence type="ECO:0000256" key="2">
    <source>
        <dbReference type="ARBA" id="ARBA00022553"/>
    </source>
</evidence>
<dbReference type="Gene3D" id="1.10.1200.10">
    <property type="entry name" value="ACP-like"/>
    <property type="match status" value="1"/>
</dbReference>
<dbReference type="Proteomes" id="UP000319210">
    <property type="component" value="Unassembled WGS sequence"/>
</dbReference>
<evidence type="ECO:0000313" key="5">
    <source>
        <dbReference type="EMBL" id="GEB53932.1"/>
    </source>
</evidence>
<name>A0A4Y3R8H1_STRCI</name>
<comment type="caution">
    <text evidence="5">The sequence shown here is derived from an EMBL/GenBank/DDBJ whole genome shotgun (WGS) entry which is preliminary data.</text>
</comment>
<sequence length="92" mass="9728">MYEELKEILVDELQVRAEDVAPTAGREEVGLDSLAAVELAALLSGRYGVRIHDYEVLEADTVADVAELLAERRAPASDRAPGTPAAPAPGVS</sequence>
<keyword evidence="2" id="KW-0597">Phosphoprotein</keyword>
<gene>
    <name evidence="5" type="ORF">SCA03_64830</name>
</gene>
<feature type="region of interest" description="Disordered" evidence="3">
    <location>
        <begin position="73"/>
        <end position="92"/>
    </location>
</feature>
<organism evidence="5 6">
    <name type="scientific">Streptomyces cacaoi</name>
    <dbReference type="NCBI Taxonomy" id="1898"/>
    <lineage>
        <taxon>Bacteria</taxon>
        <taxon>Bacillati</taxon>
        <taxon>Actinomycetota</taxon>
        <taxon>Actinomycetes</taxon>
        <taxon>Kitasatosporales</taxon>
        <taxon>Streptomycetaceae</taxon>
        <taxon>Streptomyces</taxon>
    </lineage>
</organism>
<dbReference type="InterPro" id="IPR009081">
    <property type="entry name" value="PP-bd_ACP"/>
</dbReference>
<keyword evidence="6" id="KW-1185">Reference proteome</keyword>
<dbReference type="SMART" id="SM00823">
    <property type="entry name" value="PKS_PP"/>
    <property type="match status" value="1"/>
</dbReference>
<evidence type="ECO:0000313" key="6">
    <source>
        <dbReference type="Proteomes" id="UP000319210"/>
    </source>
</evidence>
<dbReference type="PROSITE" id="PS50075">
    <property type="entry name" value="CARRIER"/>
    <property type="match status" value="1"/>
</dbReference>